<dbReference type="InterPro" id="IPR050794">
    <property type="entry name" value="CPA2_transporter"/>
</dbReference>
<keyword evidence="6 8" id="KW-0472">Membrane</keyword>
<dbReference type="RefSeq" id="WP_206961462.1">
    <property type="nucleotide sequence ID" value="NZ_BAAAJJ010000015.1"/>
</dbReference>
<feature type="transmembrane region" description="Helical" evidence="8">
    <location>
        <begin position="110"/>
        <end position="134"/>
    </location>
</feature>
<feature type="transmembrane region" description="Helical" evidence="8">
    <location>
        <begin position="183"/>
        <end position="203"/>
    </location>
</feature>
<reference evidence="10" key="1">
    <citation type="submission" date="2021-03" db="EMBL/GenBank/DDBJ databases">
        <title>Streptomyces poriferae sp. nov., a novel marine sponge-derived Actinobacteria species with anti-MRSA activity.</title>
        <authorList>
            <person name="Sandoval-Powers M."/>
            <person name="Kralova S."/>
            <person name="Nguyen G.-S."/>
            <person name="Fawwal D."/>
            <person name="Degnes K."/>
            <person name="Klinkenberg G."/>
            <person name="Sletta H."/>
            <person name="Wentzel A."/>
            <person name="Liles M.R."/>
        </authorList>
    </citation>
    <scope>NUCLEOTIDE SEQUENCE</scope>
    <source>
        <strain evidence="10">DSM 41794</strain>
    </source>
</reference>
<protein>
    <submittedName>
        <fullName evidence="10">Cation:proton antiporter</fullName>
    </submittedName>
</protein>
<feature type="transmembrane region" description="Helical" evidence="8">
    <location>
        <begin position="77"/>
        <end position="98"/>
    </location>
</feature>
<dbReference type="PANTHER" id="PTHR32468:SF0">
    <property type="entry name" value="K(+)_H(+) ANTIPORTER 1"/>
    <property type="match status" value="1"/>
</dbReference>
<feature type="transmembrane region" description="Helical" evidence="8">
    <location>
        <begin position="394"/>
        <end position="413"/>
    </location>
</feature>
<feature type="transmembrane region" description="Helical" evidence="8">
    <location>
        <begin position="15"/>
        <end position="34"/>
    </location>
</feature>
<dbReference type="EMBL" id="JAFLRJ010000084">
    <property type="protein sequence ID" value="MBO0512062.1"/>
    <property type="molecule type" value="Genomic_DNA"/>
</dbReference>
<dbReference type="Gene3D" id="1.20.1530.20">
    <property type="match status" value="1"/>
</dbReference>
<evidence type="ECO:0000259" key="9">
    <source>
        <dbReference type="Pfam" id="PF00999"/>
    </source>
</evidence>
<keyword evidence="4 8" id="KW-1133">Transmembrane helix</keyword>
<comment type="caution">
    <text evidence="10">The sequence shown here is derived from an EMBL/GenBank/DDBJ whole genome shotgun (WGS) entry which is preliminary data.</text>
</comment>
<evidence type="ECO:0000256" key="6">
    <source>
        <dbReference type="ARBA" id="ARBA00023136"/>
    </source>
</evidence>
<keyword evidence="2" id="KW-0813">Transport</keyword>
<evidence type="ECO:0000256" key="4">
    <source>
        <dbReference type="ARBA" id="ARBA00022989"/>
    </source>
</evidence>
<dbReference type="GO" id="GO:0016020">
    <property type="term" value="C:membrane"/>
    <property type="evidence" value="ECO:0007669"/>
    <property type="project" value="UniProtKB-SubCell"/>
</dbReference>
<evidence type="ECO:0000256" key="3">
    <source>
        <dbReference type="ARBA" id="ARBA00022692"/>
    </source>
</evidence>
<evidence type="ECO:0000256" key="7">
    <source>
        <dbReference type="SAM" id="MobiDB-lite"/>
    </source>
</evidence>
<feature type="transmembrane region" description="Helical" evidence="8">
    <location>
        <begin position="215"/>
        <end position="233"/>
    </location>
</feature>
<comment type="subcellular location">
    <subcellularLocation>
        <location evidence="1">Membrane</location>
        <topology evidence="1">Multi-pass membrane protein</topology>
    </subcellularLocation>
</comment>
<dbReference type="InterPro" id="IPR006153">
    <property type="entry name" value="Cation/H_exchanger_TM"/>
</dbReference>
<evidence type="ECO:0000313" key="10">
    <source>
        <dbReference type="EMBL" id="MBO0512062.1"/>
    </source>
</evidence>
<evidence type="ECO:0000313" key="11">
    <source>
        <dbReference type="Proteomes" id="UP000664167"/>
    </source>
</evidence>
<dbReference type="Proteomes" id="UP000664167">
    <property type="component" value="Unassembled WGS sequence"/>
</dbReference>
<evidence type="ECO:0000256" key="1">
    <source>
        <dbReference type="ARBA" id="ARBA00004141"/>
    </source>
</evidence>
<dbReference type="PROSITE" id="PS51257">
    <property type="entry name" value="PROKAR_LIPOPROTEIN"/>
    <property type="match status" value="1"/>
</dbReference>
<proteinExistence type="predicted"/>
<feature type="transmembrane region" description="Helical" evidence="8">
    <location>
        <begin position="331"/>
        <end position="351"/>
    </location>
</feature>
<dbReference type="GO" id="GO:1902600">
    <property type="term" value="P:proton transmembrane transport"/>
    <property type="evidence" value="ECO:0007669"/>
    <property type="project" value="InterPro"/>
</dbReference>
<evidence type="ECO:0000256" key="5">
    <source>
        <dbReference type="ARBA" id="ARBA00023065"/>
    </source>
</evidence>
<keyword evidence="3 8" id="KW-0812">Transmembrane</keyword>
<dbReference type="GO" id="GO:0015297">
    <property type="term" value="F:antiporter activity"/>
    <property type="evidence" value="ECO:0007669"/>
    <property type="project" value="InterPro"/>
</dbReference>
<keyword evidence="5" id="KW-0406">Ion transport</keyword>
<dbReference type="Pfam" id="PF00999">
    <property type="entry name" value="Na_H_Exchanger"/>
    <property type="match status" value="1"/>
</dbReference>
<feature type="transmembrane region" description="Helical" evidence="8">
    <location>
        <begin position="305"/>
        <end position="324"/>
    </location>
</feature>
<dbReference type="InterPro" id="IPR038770">
    <property type="entry name" value="Na+/solute_symporter_sf"/>
</dbReference>
<accession>A0A939F4R7</accession>
<name>A0A939F4R7_9ACTN</name>
<feature type="transmembrane region" description="Helical" evidence="8">
    <location>
        <begin position="146"/>
        <end position="171"/>
    </location>
</feature>
<feature type="transmembrane region" description="Helical" evidence="8">
    <location>
        <begin position="46"/>
        <end position="65"/>
    </location>
</feature>
<dbReference type="AlphaFoldDB" id="A0A939F4R7"/>
<sequence>MTTVALRSLAPHADLQVATMLAGIACVLLVGILLGSLARRIDQPPVIGEVLAGIALGPSVLGLLPGDLPHRLFPADVRPLLSAVSQVGLTLFMFMVGWEFEKRMLRPHRGMAAAVSLSSVAATFGLGVAVGALLYPHHNMVAGHHISFLTFATFMGAAMSVTAFPVLARILTDNQLTHTRVGTLALASAAVDDVLAWCMLAYVSALVSSGSPRDLVQVLGLSAGYTLVMFIAIRPALSKVVGRCAARQQWRHLLVLLTAGTFLSAYTTTWIGIHSIFGAFLFGFIMPRECAIDLMEHLRRPLDGISTVLLPVFFIATGLGVNISSLGTRQYLDLLAIVAIACAGKLIGSMAPARFFGLSWQESWALGLLMNTRGLTELIILNTAVQLGVLDAQMFTMMVIMALVTTALASPLLPKRSVLMATSTVDFPLPKRKRATETDALGVTSAGSKPDASRQPR</sequence>
<evidence type="ECO:0000256" key="8">
    <source>
        <dbReference type="SAM" id="Phobius"/>
    </source>
</evidence>
<feature type="transmembrane region" description="Helical" evidence="8">
    <location>
        <begin position="254"/>
        <end position="285"/>
    </location>
</feature>
<dbReference type="PANTHER" id="PTHR32468">
    <property type="entry name" value="CATION/H + ANTIPORTER"/>
    <property type="match status" value="1"/>
</dbReference>
<gene>
    <name evidence="10" type="ORF">J0695_09570</name>
</gene>
<evidence type="ECO:0000256" key="2">
    <source>
        <dbReference type="ARBA" id="ARBA00022448"/>
    </source>
</evidence>
<keyword evidence="11" id="KW-1185">Reference proteome</keyword>
<feature type="domain" description="Cation/H+ exchanger transmembrane" evidence="9">
    <location>
        <begin position="30"/>
        <end position="410"/>
    </location>
</feature>
<organism evidence="10 11">
    <name type="scientific">Streptomyces beijiangensis</name>
    <dbReference type="NCBI Taxonomy" id="163361"/>
    <lineage>
        <taxon>Bacteria</taxon>
        <taxon>Bacillati</taxon>
        <taxon>Actinomycetota</taxon>
        <taxon>Actinomycetes</taxon>
        <taxon>Kitasatosporales</taxon>
        <taxon>Streptomycetaceae</taxon>
        <taxon>Streptomyces</taxon>
    </lineage>
</organism>
<feature type="region of interest" description="Disordered" evidence="7">
    <location>
        <begin position="436"/>
        <end position="457"/>
    </location>
</feature>